<reference evidence="1" key="1">
    <citation type="submission" date="2024-06" db="EMBL/GenBank/DDBJ databases">
        <title>Caulobacter inopinatus, sp. nov.</title>
        <authorList>
            <person name="Donachie S.P."/>
        </authorList>
    </citation>
    <scope>NUCLEOTIDE SEQUENCE</scope>
    <source>
        <strain evidence="1">73W</strain>
    </source>
</reference>
<protein>
    <submittedName>
        <fullName evidence="1">DUF1636 domain-containing protein</fullName>
    </submittedName>
</protein>
<organism evidence="1">
    <name type="scientific">Caulobacter sp. 73W</name>
    <dbReference type="NCBI Taxonomy" id="3161137"/>
    <lineage>
        <taxon>Bacteria</taxon>
        <taxon>Pseudomonadati</taxon>
        <taxon>Pseudomonadota</taxon>
        <taxon>Alphaproteobacteria</taxon>
        <taxon>Caulobacterales</taxon>
        <taxon>Caulobacteraceae</taxon>
        <taxon>Caulobacter</taxon>
    </lineage>
</organism>
<dbReference type="RefSeq" id="WP_369059757.1">
    <property type="nucleotide sequence ID" value="NZ_CP158375.1"/>
</dbReference>
<evidence type="ECO:0000313" key="1">
    <source>
        <dbReference type="EMBL" id="XDO96886.1"/>
    </source>
</evidence>
<dbReference type="EMBL" id="CP158375">
    <property type="protein sequence ID" value="XDO96886.1"/>
    <property type="molecule type" value="Genomic_DNA"/>
</dbReference>
<sequence length="138" mass="14933">MSLLQPASDGPSLIVCNTCRWSAEEREDAQGMRGGAHMFQALTQVAQGDPRVASLAIEQMPCLFNCSQHCSIHLRGPGKIGYVLGKFEPTAEAAQAILDYAAAWLESEEGVVPYRQWPEGVKGHFIVRVPPPGLTVVS</sequence>
<dbReference type="Pfam" id="PF07845">
    <property type="entry name" value="DUF1636"/>
    <property type="match status" value="1"/>
</dbReference>
<accession>A0AB39KSV4</accession>
<dbReference type="AlphaFoldDB" id="A0AB39KSV4"/>
<proteinExistence type="predicted"/>
<dbReference type="InterPro" id="IPR012863">
    <property type="entry name" value="DUF1636"/>
</dbReference>
<gene>
    <name evidence="1" type="ORF">ABOZ73_00195</name>
</gene>
<name>A0AB39KSV4_9CAUL</name>